<sequence length="163" mass="17705">MHIDPSLPTNVSMSVSAPQGGLDAAARADLCRRVAADIVRSRTLRHRILTGIRLAEPNWDILLDLYLSERKGLRVSICDVAFIAGVSRSTGARCVANLIASGVLEGVADAQDGRRTWISLSQHMKAALEEYFLRISGVNFADSEELSEMHASILSHFGNNCLS</sequence>
<organism evidence="1 2">
    <name type="scientific">Sphingomonas trueperi</name>
    <dbReference type="NCBI Taxonomy" id="53317"/>
    <lineage>
        <taxon>Bacteria</taxon>
        <taxon>Pseudomonadati</taxon>
        <taxon>Pseudomonadota</taxon>
        <taxon>Alphaproteobacteria</taxon>
        <taxon>Sphingomonadales</taxon>
        <taxon>Sphingomonadaceae</taxon>
        <taxon>Sphingomonas</taxon>
    </lineage>
</organism>
<keyword evidence="2" id="KW-1185">Reference proteome</keyword>
<accession>A0A7X6BBD4</accession>
<dbReference type="Gene3D" id="1.10.10.10">
    <property type="entry name" value="Winged helix-like DNA-binding domain superfamily/Winged helix DNA-binding domain"/>
    <property type="match status" value="1"/>
</dbReference>
<dbReference type="SUPFAM" id="SSF46785">
    <property type="entry name" value="Winged helix' DNA-binding domain"/>
    <property type="match status" value="1"/>
</dbReference>
<proteinExistence type="predicted"/>
<dbReference type="InterPro" id="IPR036388">
    <property type="entry name" value="WH-like_DNA-bd_sf"/>
</dbReference>
<dbReference type="Proteomes" id="UP000531251">
    <property type="component" value="Unassembled WGS sequence"/>
</dbReference>
<evidence type="ECO:0000313" key="1">
    <source>
        <dbReference type="EMBL" id="NJB95761.1"/>
    </source>
</evidence>
<protein>
    <submittedName>
        <fullName evidence="1">DNA-binding MarR family transcriptional regulator</fullName>
    </submittedName>
</protein>
<keyword evidence="1" id="KW-0238">DNA-binding</keyword>
<name>A0A7X6BBD4_9SPHN</name>
<gene>
    <name evidence="1" type="ORF">GGR89_000053</name>
</gene>
<reference evidence="1 2" key="1">
    <citation type="submission" date="2020-03" db="EMBL/GenBank/DDBJ databases">
        <title>Genomic Encyclopedia of Type Strains, Phase IV (KMG-IV): sequencing the most valuable type-strain genomes for metagenomic binning, comparative biology and taxonomic classification.</title>
        <authorList>
            <person name="Goeker M."/>
        </authorList>
    </citation>
    <scope>NUCLEOTIDE SEQUENCE [LARGE SCALE GENOMIC DNA]</scope>
    <source>
        <strain evidence="1 2">DSM 7225</strain>
    </source>
</reference>
<dbReference type="RefSeq" id="WP_125974599.1">
    <property type="nucleotide sequence ID" value="NZ_BAAADY010000022.1"/>
</dbReference>
<evidence type="ECO:0000313" key="2">
    <source>
        <dbReference type="Proteomes" id="UP000531251"/>
    </source>
</evidence>
<comment type="caution">
    <text evidence="1">The sequence shown here is derived from an EMBL/GenBank/DDBJ whole genome shotgun (WGS) entry which is preliminary data.</text>
</comment>
<dbReference type="InterPro" id="IPR036390">
    <property type="entry name" value="WH_DNA-bd_sf"/>
</dbReference>
<dbReference type="AlphaFoldDB" id="A0A7X6BBD4"/>
<dbReference type="GO" id="GO:0003677">
    <property type="term" value="F:DNA binding"/>
    <property type="evidence" value="ECO:0007669"/>
    <property type="project" value="UniProtKB-KW"/>
</dbReference>
<dbReference type="EMBL" id="JAATJB010000001">
    <property type="protein sequence ID" value="NJB95761.1"/>
    <property type="molecule type" value="Genomic_DNA"/>
</dbReference>